<gene>
    <name evidence="1" type="ORF">NEOLEDRAFT_1152624</name>
</gene>
<dbReference type="InParanoid" id="A0A165MJU7"/>
<dbReference type="Proteomes" id="UP000076761">
    <property type="component" value="Unassembled WGS sequence"/>
</dbReference>
<dbReference type="AlphaFoldDB" id="A0A165MJU7"/>
<sequence length="165" mass="19572">MSEPPACLVVAEYDWEYPCAWCGHDVGIYHVDTDDTEGPLTLIHWDEKWDNEILVQSKSFNMKEYHSHWDCVPSQWRIFYIKEEYKQLSGVSVDKSHLTNLTLGLEEEDDLKYLFTTLEWDLDRKNIGYPAKSMEQRLEEKGIERGKSIIGVHRRREYKAFTWPP</sequence>
<proteinExistence type="predicted"/>
<evidence type="ECO:0000313" key="1">
    <source>
        <dbReference type="EMBL" id="KZT18424.1"/>
    </source>
</evidence>
<organism evidence="1 2">
    <name type="scientific">Neolentinus lepideus HHB14362 ss-1</name>
    <dbReference type="NCBI Taxonomy" id="1314782"/>
    <lineage>
        <taxon>Eukaryota</taxon>
        <taxon>Fungi</taxon>
        <taxon>Dikarya</taxon>
        <taxon>Basidiomycota</taxon>
        <taxon>Agaricomycotina</taxon>
        <taxon>Agaricomycetes</taxon>
        <taxon>Gloeophyllales</taxon>
        <taxon>Gloeophyllaceae</taxon>
        <taxon>Neolentinus</taxon>
    </lineage>
</organism>
<dbReference type="EMBL" id="KV425683">
    <property type="protein sequence ID" value="KZT18424.1"/>
    <property type="molecule type" value="Genomic_DNA"/>
</dbReference>
<name>A0A165MJU7_9AGAM</name>
<keyword evidence="2" id="KW-1185">Reference proteome</keyword>
<protein>
    <submittedName>
        <fullName evidence="1">Uncharacterized protein</fullName>
    </submittedName>
</protein>
<accession>A0A165MJU7</accession>
<reference evidence="1 2" key="1">
    <citation type="journal article" date="2016" name="Mol. Biol. Evol.">
        <title>Comparative Genomics of Early-Diverging Mushroom-Forming Fungi Provides Insights into the Origins of Lignocellulose Decay Capabilities.</title>
        <authorList>
            <person name="Nagy L.G."/>
            <person name="Riley R."/>
            <person name="Tritt A."/>
            <person name="Adam C."/>
            <person name="Daum C."/>
            <person name="Floudas D."/>
            <person name="Sun H."/>
            <person name="Yadav J.S."/>
            <person name="Pangilinan J."/>
            <person name="Larsson K.H."/>
            <person name="Matsuura K."/>
            <person name="Barry K."/>
            <person name="Labutti K."/>
            <person name="Kuo R."/>
            <person name="Ohm R.A."/>
            <person name="Bhattacharya S.S."/>
            <person name="Shirouzu T."/>
            <person name="Yoshinaga Y."/>
            <person name="Martin F.M."/>
            <person name="Grigoriev I.V."/>
            <person name="Hibbett D.S."/>
        </authorList>
    </citation>
    <scope>NUCLEOTIDE SEQUENCE [LARGE SCALE GENOMIC DNA]</scope>
    <source>
        <strain evidence="1 2">HHB14362 ss-1</strain>
    </source>
</reference>
<evidence type="ECO:0000313" key="2">
    <source>
        <dbReference type="Proteomes" id="UP000076761"/>
    </source>
</evidence>